<evidence type="ECO:0000256" key="6">
    <source>
        <dbReference type="SAM" id="MobiDB-lite"/>
    </source>
</evidence>
<feature type="compositionally biased region" description="Basic and acidic residues" evidence="6">
    <location>
        <begin position="108"/>
        <end position="128"/>
    </location>
</feature>
<keyword evidence="4" id="KW-0689">Ribosomal protein</keyword>
<keyword evidence="3" id="KW-0963">Cytoplasm</keyword>
<dbReference type="PANTHER" id="PTHR12146:SF0">
    <property type="entry name" value="RIBOSOMAL PROTEIN S10"/>
    <property type="match status" value="1"/>
</dbReference>
<dbReference type="STRING" id="13333.W1PFE4"/>
<proteinExistence type="inferred from homology"/>
<dbReference type="Gene3D" id="1.10.10.10">
    <property type="entry name" value="Winged helix-like DNA-binding domain superfamily/Winged helix DNA-binding domain"/>
    <property type="match status" value="1"/>
</dbReference>
<feature type="region of interest" description="Disordered" evidence="6">
    <location>
        <begin position="95"/>
        <end position="180"/>
    </location>
</feature>
<dbReference type="Proteomes" id="UP000017836">
    <property type="component" value="Unassembled WGS sequence"/>
</dbReference>
<comment type="subcellular location">
    <subcellularLocation>
        <location evidence="1">Cytoplasm</location>
    </subcellularLocation>
</comment>
<organism evidence="8 9">
    <name type="scientific">Amborella trichopoda</name>
    <dbReference type="NCBI Taxonomy" id="13333"/>
    <lineage>
        <taxon>Eukaryota</taxon>
        <taxon>Viridiplantae</taxon>
        <taxon>Streptophyta</taxon>
        <taxon>Embryophyta</taxon>
        <taxon>Tracheophyta</taxon>
        <taxon>Spermatophyta</taxon>
        <taxon>Magnoliopsida</taxon>
        <taxon>Amborellales</taxon>
        <taxon>Amborellaceae</taxon>
        <taxon>Amborella</taxon>
    </lineage>
</organism>
<evidence type="ECO:0000256" key="4">
    <source>
        <dbReference type="ARBA" id="ARBA00022980"/>
    </source>
</evidence>
<dbReference type="GO" id="GO:0003723">
    <property type="term" value="F:RNA binding"/>
    <property type="evidence" value="ECO:0000318"/>
    <property type="project" value="GO_Central"/>
</dbReference>
<accession>W1PFE4</accession>
<protein>
    <recommendedName>
        <fullName evidence="7">Plectin/eS10 N-terminal domain-containing protein</fullName>
    </recommendedName>
</protein>
<dbReference type="PANTHER" id="PTHR12146">
    <property type="entry name" value="40S RIBOSOMAL PROTEIN S10"/>
    <property type="match status" value="1"/>
</dbReference>
<dbReference type="GO" id="GO:0003735">
    <property type="term" value="F:structural constituent of ribosome"/>
    <property type="evidence" value="ECO:0000318"/>
    <property type="project" value="GO_Central"/>
</dbReference>
<dbReference type="EMBL" id="KI393256">
    <property type="protein sequence ID" value="ERN08692.1"/>
    <property type="molecule type" value="Genomic_DNA"/>
</dbReference>
<evidence type="ECO:0000259" key="7">
    <source>
        <dbReference type="Pfam" id="PF03501"/>
    </source>
</evidence>
<evidence type="ECO:0000313" key="9">
    <source>
        <dbReference type="Proteomes" id="UP000017836"/>
    </source>
</evidence>
<evidence type="ECO:0000256" key="2">
    <source>
        <dbReference type="ARBA" id="ARBA00007278"/>
    </source>
</evidence>
<comment type="similarity">
    <text evidence="2">Belongs to the eukaryotic ribosomal protein eS10 family.</text>
</comment>
<dbReference type="HOGENOM" id="CLU_089349_0_2_1"/>
<dbReference type="KEGG" id="atr:18436826"/>
<evidence type="ECO:0000313" key="8">
    <source>
        <dbReference type="EMBL" id="ERN08692.1"/>
    </source>
</evidence>
<dbReference type="GO" id="GO:0022627">
    <property type="term" value="C:cytosolic small ribosomal subunit"/>
    <property type="evidence" value="ECO:0000318"/>
    <property type="project" value="GO_Central"/>
</dbReference>
<evidence type="ECO:0000256" key="3">
    <source>
        <dbReference type="ARBA" id="ARBA00022490"/>
    </source>
</evidence>
<feature type="compositionally biased region" description="Gly residues" evidence="6">
    <location>
        <begin position="155"/>
        <end position="171"/>
    </location>
</feature>
<dbReference type="InterPro" id="IPR037447">
    <property type="entry name" value="Ribosomal_eS10"/>
</dbReference>
<evidence type="ECO:0000256" key="1">
    <source>
        <dbReference type="ARBA" id="ARBA00004496"/>
    </source>
</evidence>
<dbReference type="InterPro" id="IPR005326">
    <property type="entry name" value="Plectin_eS10_N"/>
</dbReference>
<dbReference type="OrthoDB" id="5211809at2759"/>
<dbReference type="AlphaFoldDB" id="W1PFE4"/>
<keyword evidence="5" id="KW-0687">Ribonucleoprotein</keyword>
<dbReference type="eggNOG" id="KOG3344">
    <property type="taxonomic scope" value="Eukaryota"/>
</dbReference>
<reference evidence="9" key="1">
    <citation type="journal article" date="2013" name="Science">
        <title>The Amborella genome and the evolution of flowering plants.</title>
        <authorList>
            <consortium name="Amborella Genome Project"/>
        </authorList>
    </citation>
    <scope>NUCLEOTIDE SEQUENCE [LARGE SCALE GENOMIC DNA]</scope>
</reference>
<sequence length="180" mass="20122">MLIPKKNRNEVYKYLFQEGVLYAKKDFNLEKHPDIDVPNLHVIKLMQSFKSKEYVRETFAWMYYYWYLTNDGIEYLRTYLNLPSEIVPATLKKSVKPVGRPLGGPGGDRPRGPRFEGERPRFGDRDGYRGGPRGPPGEFGDKGGAPPEFQPSFRGPGGRPGFGRGGGGYAPGGSSAPSFE</sequence>
<feature type="domain" description="Plectin/eS10 N-terminal" evidence="7">
    <location>
        <begin position="3"/>
        <end position="94"/>
    </location>
</feature>
<dbReference type="InterPro" id="IPR036388">
    <property type="entry name" value="WH-like_DNA-bd_sf"/>
</dbReference>
<dbReference type="Gramene" id="ERN08692">
    <property type="protein sequence ID" value="ERN08692"/>
    <property type="gene ID" value="AMTR_s00017p00221160"/>
</dbReference>
<name>W1PFE4_AMBTC</name>
<dbReference type="OMA" id="YRRRDQE"/>
<keyword evidence="9" id="KW-1185">Reference proteome</keyword>
<gene>
    <name evidence="8" type="ORF">AMTR_s00017p00221160</name>
</gene>
<dbReference type="FunFam" id="1.10.10.10:FF:000025">
    <property type="entry name" value="40S ribosomal protein S10"/>
    <property type="match status" value="1"/>
</dbReference>
<evidence type="ECO:0000256" key="5">
    <source>
        <dbReference type="ARBA" id="ARBA00023274"/>
    </source>
</evidence>
<dbReference type="Pfam" id="PF03501">
    <property type="entry name" value="S10_plectin"/>
    <property type="match status" value="1"/>
</dbReference>